<protein>
    <submittedName>
        <fullName evidence="4">Minor tail protein</fullName>
    </submittedName>
</protein>
<feature type="coiled-coil region" evidence="1">
    <location>
        <begin position="791"/>
        <end position="839"/>
    </location>
</feature>
<accession>A0A8S5USE7</accession>
<feature type="transmembrane region" description="Helical" evidence="3">
    <location>
        <begin position="590"/>
        <end position="611"/>
    </location>
</feature>
<feature type="coiled-coil region" evidence="1">
    <location>
        <begin position="618"/>
        <end position="656"/>
    </location>
</feature>
<dbReference type="EMBL" id="BK016132">
    <property type="protein sequence ID" value="DAF97330.1"/>
    <property type="molecule type" value="Genomic_DNA"/>
</dbReference>
<feature type="coiled-coil region" evidence="1">
    <location>
        <begin position="76"/>
        <end position="189"/>
    </location>
</feature>
<evidence type="ECO:0000256" key="1">
    <source>
        <dbReference type="SAM" id="Coils"/>
    </source>
</evidence>
<keyword evidence="3" id="KW-0472">Membrane</keyword>
<evidence type="ECO:0000256" key="2">
    <source>
        <dbReference type="SAM" id="MobiDB-lite"/>
    </source>
</evidence>
<keyword evidence="3" id="KW-0812">Transmembrane</keyword>
<keyword evidence="1" id="KW-0175">Coiled coil</keyword>
<keyword evidence="3" id="KW-1133">Transmembrane helix</keyword>
<proteinExistence type="predicted"/>
<reference evidence="4" key="1">
    <citation type="journal article" date="2021" name="Proc. Natl. Acad. Sci. U.S.A.">
        <title>A Catalog of Tens of Thousands of Viruses from Human Metagenomes Reveals Hidden Associations with Chronic Diseases.</title>
        <authorList>
            <person name="Tisza M.J."/>
            <person name="Buck C.B."/>
        </authorList>
    </citation>
    <scope>NUCLEOTIDE SEQUENCE</scope>
    <source>
        <strain evidence="4">CtGgs6</strain>
    </source>
</reference>
<feature type="compositionally biased region" description="Basic and acidic residues" evidence="2">
    <location>
        <begin position="211"/>
        <end position="225"/>
    </location>
</feature>
<feature type="region of interest" description="Disordered" evidence="2">
    <location>
        <begin position="197"/>
        <end position="225"/>
    </location>
</feature>
<name>A0A8S5USE7_9CAUD</name>
<evidence type="ECO:0000313" key="4">
    <source>
        <dbReference type="EMBL" id="DAF97330.1"/>
    </source>
</evidence>
<organism evidence="4">
    <name type="scientific">Myoviridae sp. ctGgs6</name>
    <dbReference type="NCBI Taxonomy" id="2825072"/>
    <lineage>
        <taxon>Viruses</taxon>
        <taxon>Duplodnaviria</taxon>
        <taxon>Heunggongvirae</taxon>
        <taxon>Uroviricota</taxon>
        <taxon>Caudoviricetes</taxon>
    </lineage>
</organism>
<evidence type="ECO:0000256" key="3">
    <source>
        <dbReference type="SAM" id="Phobius"/>
    </source>
</evidence>
<sequence>MANNRIKGLVVEIGGDTTKLGKALEQTEKQTRGLTSELADVNKLLKLDPGNTDLLAQKQRILGELIGKTGDKLTALRAANEKAAKSAENYDKWLRKYQPLQEESDKLREQLRKLQQQQRKIAEEEGPDSDGYRALQPEVDAVRAALKSLQQQQKAVTDEFGDPASPEQLRALQREITKTEKQLADYADAQADAAQSASDLKTDLQQTATEVKSEGKAASDSADAHEDLGDAAHKAVDGLKVLVTAAAGAVAGIVALAETTREYRTELAKLDTAFETAGHSAEAGRETYKALQGVLGETDQAVEAANHLAQLVTTEGDLATWTDTLTGVYGTFGASLPIEGLTEAANETARVGQVTGPLADALNWAAKEGETFGVTLRDNIEFTELSAKELAGLTESELAEYEAKKAQYEATEAYNQSVQDAQSAEDLFNIALANCSDEQERQALITKTLNGLYSAAADKYRDTNREVIRANEAQENLNAALADVGAAVEPAVTDIKELGAELLKSAEKPIERVAKYVQNKFIPALREFSNWALDNIPTVAGVVAGLTVAVLAYKAATVLSKTITEADTVATWLNVAAHTALNAVLKASPLGLVAAAAGALVGGITAIAVACKKAKEPVSLLSEEEQRLSDEAREAAEAFREQQQATQDSIVEAQAEMGHVQALADELRGLADANGVVSTANRGRAEYILTQLNDALGTEFEMNGLLIAQYDELTKSVDAAIEKRKAELLLEAYERDYVAALKGKSRALEEVTRWQTEYAEQGETIAQDRAYLIQLEQDYNDALAISDTMRAQGVQNEIQATNDRIDEAERLREETKAQLDAAAADYDNYLTTIDRYEDASLLAAQGYAAEAIDLLDKKTGAYRDYGDSVDKATQQVLNSLESEAVEAGRKARKTRANFEAGIKGYTRDMVIEAERGYEEATKAFATARQDATGIAAKWSDGMATGIDGTRYMVLDEIDTTVQALADSAEDSYVAGREVGEYYGDGLAAGLQSRLDRIRQMAGETGRALDGAVRRELAVYSPSRKAIEIGQYYGKGLEIGVDKSTEGVERAGKRQAEKLLAAQSALSAPVPPLLRGARPDASQANAVRPNVSFGDMHFHIDNAGKDYDVPALARAMSAELERMVGRRMMYSGI</sequence>